<evidence type="ECO:0000313" key="4">
    <source>
        <dbReference type="EMBL" id="RZU47360.1"/>
    </source>
</evidence>
<dbReference type="Pfam" id="PF04453">
    <property type="entry name" value="LptD"/>
    <property type="match status" value="1"/>
</dbReference>
<keyword evidence="1 2" id="KW-0998">Cell outer membrane</keyword>
<keyword evidence="2" id="KW-0472">Membrane</keyword>
<dbReference type="PANTHER" id="PTHR30189">
    <property type="entry name" value="LPS-ASSEMBLY PROTEIN"/>
    <property type="match status" value="1"/>
</dbReference>
<dbReference type="GO" id="GO:1990351">
    <property type="term" value="C:transporter complex"/>
    <property type="evidence" value="ECO:0007669"/>
    <property type="project" value="TreeGrafter"/>
</dbReference>
<dbReference type="GO" id="GO:0043165">
    <property type="term" value="P:Gram-negative-bacterium-type cell outer membrane assembly"/>
    <property type="evidence" value="ECO:0007669"/>
    <property type="project" value="UniProtKB-UniRule"/>
</dbReference>
<dbReference type="Proteomes" id="UP000292423">
    <property type="component" value="Unassembled WGS sequence"/>
</dbReference>
<dbReference type="GO" id="GO:0015920">
    <property type="term" value="P:lipopolysaccharide transport"/>
    <property type="evidence" value="ECO:0007669"/>
    <property type="project" value="InterPro"/>
</dbReference>
<comment type="caution">
    <text evidence="2">Lacks conserved residue(s) required for the propagation of feature annotation.</text>
</comment>
<comment type="subcellular location">
    <subcellularLocation>
        <location evidence="2">Cell outer membrane</location>
    </subcellularLocation>
</comment>
<gene>
    <name evidence="2" type="primary">lptD</name>
    <name evidence="4" type="ORF">EV700_0321</name>
</gene>
<evidence type="ECO:0000259" key="3">
    <source>
        <dbReference type="Pfam" id="PF04453"/>
    </source>
</evidence>
<organism evidence="4 5">
    <name type="scientific">Fluviicoccus keumensis</name>
    <dbReference type="NCBI Taxonomy" id="1435465"/>
    <lineage>
        <taxon>Bacteria</taxon>
        <taxon>Pseudomonadati</taxon>
        <taxon>Pseudomonadota</taxon>
        <taxon>Gammaproteobacteria</taxon>
        <taxon>Moraxellales</taxon>
        <taxon>Moraxellaceae</taxon>
        <taxon>Fluviicoccus</taxon>
    </lineage>
</organism>
<feature type="domain" description="LptD C-terminal" evidence="3">
    <location>
        <begin position="312"/>
        <end position="675"/>
    </location>
</feature>
<evidence type="ECO:0000256" key="2">
    <source>
        <dbReference type="HAMAP-Rule" id="MF_01411"/>
    </source>
</evidence>
<protein>
    <recommendedName>
        <fullName evidence="2">LPS-assembly protein LptD</fullName>
    </recommendedName>
</protein>
<keyword evidence="5" id="KW-1185">Reference proteome</keyword>
<dbReference type="GO" id="GO:0009279">
    <property type="term" value="C:cell outer membrane"/>
    <property type="evidence" value="ECO:0007669"/>
    <property type="project" value="UniProtKB-SubCell"/>
</dbReference>
<dbReference type="HAMAP" id="MF_01411">
    <property type="entry name" value="LPS_assembly_LptD"/>
    <property type="match status" value="1"/>
</dbReference>
<dbReference type="InterPro" id="IPR020889">
    <property type="entry name" value="LipoPS_assembly_LptD"/>
</dbReference>
<accession>A0A4Q7Z9Z1</accession>
<dbReference type="InterPro" id="IPR007543">
    <property type="entry name" value="LptD_C"/>
</dbReference>
<dbReference type="AlphaFoldDB" id="A0A4Q7Z9Z1"/>
<dbReference type="InterPro" id="IPR050218">
    <property type="entry name" value="LptD"/>
</dbReference>
<comment type="function">
    <text evidence="2">Together with LptE, is involved in the assembly of lipopolysaccharide (LPS) at the surface of the outer membrane.</text>
</comment>
<comment type="subunit">
    <text evidence="2">Component of the lipopolysaccharide transport and assembly complex. Interacts with LptE and LptA.</text>
</comment>
<evidence type="ECO:0000256" key="1">
    <source>
        <dbReference type="ARBA" id="ARBA00023237"/>
    </source>
</evidence>
<comment type="caution">
    <text evidence="4">The sequence shown here is derived from an EMBL/GenBank/DDBJ whole genome shotgun (WGS) entry which is preliminary data.</text>
</comment>
<reference evidence="4 5" key="1">
    <citation type="submission" date="2019-02" db="EMBL/GenBank/DDBJ databases">
        <title>Genomic Encyclopedia of Type Strains, Phase IV (KMG-IV): sequencing the most valuable type-strain genomes for metagenomic binning, comparative biology and taxonomic classification.</title>
        <authorList>
            <person name="Goeker M."/>
        </authorList>
    </citation>
    <scope>NUCLEOTIDE SEQUENCE [LARGE SCALE GENOMIC DNA]</scope>
    <source>
        <strain evidence="4 5">DSM 105135</strain>
    </source>
</reference>
<comment type="similarity">
    <text evidence="2">Belongs to the LptD family.</text>
</comment>
<dbReference type="PANTHER" id="PTHR30189:SF1">
    <property type="entry name" value="LPS-ASSEMBLY PROTEIN LPTD"/>
    <property type="match status" value="1"/>
</dbReference>
<proteinExistence type="inferred from homology"/>
<evidence type="ECO:0000313" key="5">
    <source>
        <dbReference type="Proteomes" id="UP000292423"/>
    </source>
</evidence>
<keyword evidence="2" id="KW-0732">Signal</keyword>
<sequence length="772" mass="86265">MLSSLLPALAGAGEAINYARLGWMDEAAIAARPANSRPRVNPGCRGTWVTPIPMSVRPGKIDESPVEGEAAWVYFDPEGASKLRGDVRISQPGRTIQADDAEISTGRDNGRFTGNILLAEPGLVLAGKQADMNLAGKTAHLDSVEFVSTLLNAHGKATTIDRKENGELRFDRVEYSTCEPDHRVWYFSARKLRLDPTTGRGTVRQARLHVGGVPLVNIPYFNFPIDARRMTGLLVPRFGSTNDGGFDFAQPIYFNLAPNYDMTLTPRLLSRRGLMAESEFRYLTGEHGSGELQLAMLPSDKLYQNNDRQQASWRHRYQDGHVRAATLVNYVSDSAYFTDLGTDLSQSSATHQERTGEVEYYGSGWSVLGRVQGFQTIDPLLTDISKPYARLPQVLFRGEQPLGHDLSMRVLSEMTRFNRTVNDGSGTEVNGERWRFEPRLGYRLQRPWGFVAPELSLRQLAYRLENSPGSQPDMINNPVLSLDSGLTFERDSGRFTQTLEPRMFYIYSPYKDQSSLPNFDTATSTFSFAQLFRSSRFSGGDRIDDANQVSLGVTSRWLDKDDGHERLRASVGEVFYLRDRKVRLNATDPVASDGTSGVAGELALQLNRDWSGSADSLWTPAAQAAQVGVQLHYLPDTADRLFNIGYSYRREILSLNQKALSQASASLIHPLGGSWHFMGLMQYDLNNNVTQDSLAGLRYDACCWRVSLYRRQFLADPDNISAANQRRTAFFIEITLKGLAGISSGVNDLLSNKVFGYRQIQESFRPSFRENR</sequence>
<name>A0A4Q7Z9Z1_9GAMM</name>
<dbReference type="EMBL" id="SHKX01000010">
    <property type="protein sequence ID" value="RZU47360.1"/>
    <property type="molecule type" value="Genomic_DNA"/>
</dbReference>